<keyword evidence="7" id="KW-1133">Transmembrane helix</keyword>
<evidence type="ECO:0000256" key="6">
    <source>
        <dbReference type="PROSITE-ProRule" id="PRU00284"/>
    </source>
</evidence>
<dbReference type="EMBL" id="BAUT01000026">
    <property type="protein sequence ID" value="GAE26541.1"/>
    <property type="molecule type" value="Genomic_DNA"/>
</dbReference>
<dbReference type="InterPro" id="IPR004089">
    <property type="entry name" value="MCPsignal_dom"/>
</dbReference>
<dbReference type="STRING" id="1236970.JCM9140_2621"/>
<feature type="domain" description="HAMP" evidence="9">
    <location>
        <begin position="328"/>
        <end position="381"/>
    </location>
</feature>
<dbReference type="CDD" id="cd11386">
    <property type="entry name" value="MCP_signal"/>
    <property type="match status" value="1"/>
</dbReference>
<dbReference type="Gene3D" id="1.10.287.950">
    <property type="entry name" value="Methyl-accepting chemotaxis protein"/>
    <property type="match status" value="1"/>
</dbReference>
<dbReference type="PANTHER" id="PTHR32089:SF114">
    <property type="entry name" value="METHYL-ACCEPTING CHEMOTAXIS PROTEIN MCPB"/>
    <property type="match status" value="1"/>
</dbReference>
<keyword evidence="11" id="KW-1185">Reference proteome</keyword>
<comment type="subcellular location">
    <subcellularLocation>
        <location evidence="1">Cell membrane</location>
    </subcellularLocation>
</comment>
<feature type="domain" description="Methyl-accepting transducer" evidence="8">
    <location>
        <begin position="400"/>
        <end position="671"/>
    </location>
</feature>
<accession>W4Q389</accession>
<evidence type="ECO:0000313" key="11">
    <source>
        <dbReference type="Proteomes" id="UP000018890"/>
    </source>
</evidence>
<reference evidence="10" key="1">
    <citation type="journal article" date="2014" name="Genome Announc.">
        <title>Draft Genome Sequences of Three Alkaliphilic Bacillus Strains, Bacillus wakoensis JCM 9140T, Bacillus akibai JCM 9157T, and Bacillus hemicellulosilyticus JCM 9152T.</title>
        <authorList>
            <person name="Yuki M."/>
            <person name="Oshima K."/>
            <person name="Suda W."/>
            <person name="Oshida Y."/>
            <person name="Kitamura K."/>
            <person name="Iida T."/>
            <person name="Hattori M."/>
            <person name="Ohkuma M."/>
        </authorList>
    </citation>
    <scope>NUCLEOTIDE SEQUENCE [LARGE SCALE GENOMIC DNA]</scope>
    <source>
        <strain evidence="10">JCM 9140</strain>
    </source>
</reference>
<dbReference type="OrthoDB" id="107771at2"/>
<proteinExistence type="inferred from homology"/>
<dbReference type="RefSeq" id="WP_052002225.1">
    <property type="nucleotide sequence ID" value="NZ_BAUT01000026.1"/>
</dbReference>
<dbReference type="Pfam" id="PF00015">
    <property type="entry name" value="MCPsignal"/>
    <property type="match status" value="1"/>
</dbReference>
<dbReference type="GO" id="GO:0005886">
    <property type="term" value="C:plasma membrane"/>
    <property type="evidence" value="ECO:0007669"/>
    <property type="project" value="UniProtKB-SubCell"/>
</dbReference>
<gene>
    <name evidence="10" type="ORF">JCM9140_2621</name>
</gene>
<dbReference type="CDD" id="cd06225">
    <property type="entry name" value="HAMP"/>
    <property type="match status" value="1"/>
</dbReference>
<dbReference type="InterPro" id="IPR003660">
    <property type="entry name" value="HAMP_dom"/>
</dbReference>
<dbReference type="SMART" id="SM00283">
    <property type="entry name" value="MA"/>
    <property type="match status" value="1"/>
</dbReference>
<evidence type="ECO:0000256" key="2">
    <source>
        <dbReference type="ARBA" id="ARBA00022475"/>
    </source>
</evidence>
<keyword evidence="4 6" id="KW-0807">Transducer</keyword>
<protein>
    <submittedName>
        <fullName evidence="10">Methyl-accepting chemotaxis protein</fullName>
    </submittedName>
</protein>
<keyword evidence="7" id="KW-0812">Transmembrane</keyword>
<evidence type="ECO:0000313" key="10">
    <source>
        <dbReference type="EMBL" id="GAE26541.1"/>
    </source>
</evidence>
<evidence type="ECO:0000259" key="9">
    <source>
        <dbReference type="PROSITE" id="PS50885"/>
    </source>
</evidence>
<dbReference type="FunFam" id="1.10.287.950:FF:000001">
    <property type="entry name" value="Methyl-accepting chemotaxis sensory transducer"/>
    <property type="match status" value="1"/>
</dbReference>
<dbReference type="Gene3D" id="6.10.340.10">
    <property type="match status" value="1"/>
</dbReference>
<dbReference type="Pfam" id="PF00672">
    <property type="entry name" value="HAMP"/>
    <property type="match status" value="1"/>
</dbReference>
<dbReference type="AlphaFoldDB" id="W4Q389"/>
<dbReference type="SUPFAM" id="SSF58104">
    <property type="entry name" value="Methyl-accepting chemotaxis protein (MCP) signaling domain"/>
    <property type="match status" value="1"/>
</dbReference>
<dbReference type="Gene3D" id="3.30.450.20">
    <property type="entry name" value="PAS domain"/>
    <property type="match status" value="1"/>
</dbReference>
<dbReference type="PANTHER" id="PTHR32089">
    <property type="entry name" value="METHYL-ACCEPTING CHEMOTAXIS PROTEIN MCPB"/>
    <property type="match status" value="1"/>
</dbReference>
<evidence type="ECO:0000256" key="1">
    <source>
        <dbReference type="ARBA" id="ARBA00004236"/>
    </source>
</evidence>
<comment type="similarity">
    <text evidence="5">Belongs to the methyl-accepting chemotaxis (MCP) protein family.</text>
</comment>
<dbReference type="PROSITE" id="PS50111">
    <property type="entry name" value="CHEMOTAXIS_TRANSDUC_2"/>
    <property type="match status" value="1"/>
</dbReference>
<evidence type="ECO:0000256" key="4">
    <source>
        <dbReference type="ARBA" id="ARBA00023224"/>
    </source>
</evidence>
<organism evidence="10 11">
    <name type="scientific">Halalkalibacter wakoensis JCM 9140</name>
    <dbReference type="NCBI Taxonomy" id="1236970"/>
    <lineage>
        <taxon>Bacteria</taxon>
        <taxon>Bacillati</taxon>
        <taxon>Bacillota</taxon>
        <taxon>Bacilli</taxon>
        <taxon>Bacillales</taxon>
        <taxon>Bacillaceae</taxon>
        <taxon>Halalkalibacter</taxon>
    </lineage>
</organism>
<dbReference type="Proteomes" id="UP000018890">
    <property type="component" value="Unassembled WGS sequence"/>
</dbReference>
<name>W4Q389_9BACI</name>
<dbReference type="GO" id="GO:0007165">
    <property type="term" value="P:signal transduction"/>
    <property type="evidence" value="ECO:0007669"/>
    <property type="project" value="UniProtKB-KW"/>
</dbReference>
<feature type="transmembrane region" description="Helical" evidence="7">
    <location>
        <begin position="7"/>
        <end position="28"/>
    </location>
</feature>
<comment type="caution">
    <text evidence="10">The sequence shown here is derived from an EMBL/GenBank/DDBJ whole genome shotgun (WGS) entry which is preliminary data.</text>
</comment>
<dbReference type="PROSITE" id="PS50885">
    <property type="entry name" value="HAMP"/>
    <property type="match status" value="1"/>
</dbReference>
<sequence length="686" mass="74868">MSLKSRIIGIVCVLIVILVGSAVLVQIYETNKLSEETETLLVEMNEGSEESVRQTLQTLTSDISNQVHLLEEQINDTMLNAAYTLQQYDSKQELTNDDIRMISDLIKVEDAMLTDTSGFITHTTDDAYVDLNLFAMNEAHREVMSDDTEFYVSPLIIKSQTGEIFKFLSTAREDGRGVIEVGLEVGVFENLLRNYLENNQSLEALYLVDSTNIVLAESLQNNQESVWTKGETIENSVIEQVSSDATPMLFMEKESQTAEMYYPVLAAGEVQYVLYAKIDTEPYFLQAMIANQALENVRDGLMSNVYSFIIMTVIITAILILVLMFLLQRKLQPLTVISEHAENIAAGDFTQQALNIKSNDEIGKLAQSFNKMSSQLRSMIHQVADHTQTVASSSEQLSTSAEQMTLVTEQIAQTIEEVAAGKDKQLSSVQQTAETVEQMAGSVEQIALSADSVTSSAAHATKKAGEGGKSIQIAVEQMNSMNQIVTHTSKVIQGLDEHAGHIGKITKVITEIAEQTNLLALNAAIEAARAGEHGKGFAVVAAEVRKLAEQSSQSANQISDLLLTIQSETKNAVASMGQVTEEVSGGIDVVNDTGHRFEEIEQAIDEVVRKIKEVTSSVATLSDGTNQLMDAMTVVKDVAVETAAGSQNVSAATEEQVASMQDITSSSSSLSNMAEELQQLIRTFKV</sequence>
<evidence type="ECO:0000259" key="8">
    <source>
        <dbReference type="PROSITE" id="PS50111"/>
    </source>
</evidence>
<evidence type="ECO:0000256" key="3">
    <source>
        <dbReference type="ARBA" id="ARBA00023136"/>
    </source>
</evidence>
<feature type="transmembrane region" description="Helical" evidence="7">
    <location>
        <begin position="305"/>
        <end position="327"/>
    </location>
</feature>
<evidence type="ECO:0000256" key="7">
    <source>
        <dbReference type="SAM" id="Phobius"/>
    </source>
</evidence>
<evidence type="ECO:0000256" key="5">
    <source>
        <dbReference type="ARBA" id="ARBA00029447"/>
    </source>
</evidence>
<dbReference type="SMART" id="SM00304">
    <property type="entry name" value="HAMP"/>
    <property type="match status" value="1"/>
</dbReference>
<keyword evidence="3 7" id="KW-0472">Membrane</keyword>
<keyword evidence="2" id="KW-1003">Cell membrane</keyword>
<dbReference type="GO" id="GO:0006935">
    <property type="term" value="P:chemotaxis"/>
    <property type="evidence" value="ECO:0007669"/>
    <property type="project" value="UniProtKB-ARBA"/>
</dbReference>